<accession>K1RBT9</accession>
<dbReference type="InterPro" id="IPR003599">
    <property type="entry name" value="Ig_sub"/>
</dbReference>
<sequence>MSRRNIIEGRDLSVYCTATPGNPTSTTFYWTNPGFRQNGSTLQLPNIQRTSSGTYRCTTENNYNNGEKGTDSQSMIVNVQDTADETNKDLSNYTTIKEQQEHTERIKGRQILDQEYSRICKHVISEKSSVLKKK</sequence>
<dbReference type="InterPro" id="IPR007110">
    <property type="entry name" value="Ig-like_dom"/>
</dbReference>
<evidence type="ECO:0000313" key="1">
    <source>
        <dbReference type="EMBL" id="EKC43218.1"/>
    </source>
</evidence>
<dbReference type="PROSITE" id="PS50835">
    <property type="entry name" value="IG_LIKE"/>
    <property type="match status" value="1"/>
</dbReference>
<dbReference type="SUPFAM" id="SSF48726">
    <property type="entry name" value="Immunoglobulin"/>
    <property type="match status" value="1"/>
</dbReference>
<reference evidence="1" key="1">
    <citation type="journal article" date="2012" name="Nature">
        <title>The oyster genome reveals stress adaptation and complexity of shell formation.</title>
        <authorList>
            <person name="Zhang G."/>
            <person name="Fang X."/>
            <person name="Guo X."/>
            <person name="Li L."/>
            <person name="Luo R."/>
            <person name="Xu F."/>
            <person name="Yang P."/>
            <person name="Zhang L."/>
            <person name="Wang X."/>
            <person name="Qi H."/>
            <person name="Xiong Z."/>
            <person name="Que H."/>
            <person name="Xie Y."/>
            <person name="Holland P.W."/>
            <person name="Paps J."/>
            <person name="Zhu Y."/>
            <person name="Wu F."/>
            <person name="Chen Y."/>
            <person name="Wang J."/>
            <person name="Peng C."/>
            <person name="Meng J."/>
            <person name="Yang L."/>
            <person name="Liu J."/>
            <person name="Wen B."/>
            <person name="Zhang N."/>
            <person name="Huang Z."/>
            <person name="Zhu Q."/>
            <person name="Feng Y."/>
            <person name="Mount A."/>
            <person name="Hedgecock D."/>
            <person name="Xu Z."/>
            <person name="Liu Y."/>
            <person name="Domazet-Loso T."/>
            <person name="Du Y."/>
            <person name="Sun X."/>
            <person name="Zhang S."/>
            <person name="Liu B."/>
            <person name="Cheng P."/>
            <person name="Jiang X."/>
            <person name="Li J."/>
            <person name="Fan D."/>
            <person name="Wang W."/>
            <person name="Fu W."/>
            <person name="Wang T."/>
            <person name="Wang B."/>
            <person name="Zhang J."/>
            <person name="Peng Z."/>
            <person name="Li Y."/>
            <person name="Li N."/>
            <person name="Wang J."/>
            <person name="Chen M."/>
            <person name="He Y."/>
            <person name="Tan F."/>
            <person name="Song X."/>
            <person name="Zheng Q."/>
            <person name="Huang R."/>
            <person name="Yang H."/>
            <person name="Du X."/>
            <person name="Chen L."/>
            <person name="Yang M."/>
            <person name="Gaffney P.M."/>
            <person name="Wang S."/>
            <person name="Luo L."/>
            <person name="She Z."/>
            <person name="Ming Y."/>
            <person name="Huang W."/>
            <person name="Zhang S."/>
            <person name="Huang B."/>
            <person name="Zhang Y."/>
            <person name="Qu T."/>
            <person name="Ni P."/>
            <person name="Miao G."/>
            <person name="Wang J."/>
            <person name="Wang Q."/>
            <person name="Steinberg C.E."/>
            <person name="Wang H."/>
            <person name="Li N."/>
            <person name="Qian L."/>
            <person name="Zhang G."/>
            <person name="Li Y."/>
            <person name="Yang H."/>
            <person name="Liu X."/>
            <person name="Wang J."/>
            <person name="Yin Y."/>
            <person name="Wang J."/>
        </authorList>
    </citation>
    <scope>NUCLEOTIDE SEQUENCE [LARGE SCALE GENOMIC DNA]</scope>
    <source>
        <strain evidence="1">05x7-T-G4-1.051#20</strain>
    </source>
</reference>
<dbReference type="Pfam" id="PF13927">
    <property type="entry name" value="Ig_3"/>
    <property type="match status" value="1"/>
</dbReference>
<dbReference type="InParanoid" id="K1RBT9"/>
<dbReference type="AlphaFoldDB" id="K1RBT9"/>
<gene>
    <name evidence="1" type="ORF">CGI_10027317</name>
</gene>
<protein>
    <submittedName>
        <fullName evidence="1">Uncharacterized protein</fullName>
    </submittedName>
</protein>
<dbReference type="HOGENOM" id="CLU_1898246_0_0_1"/>
<dbReference type="InterPro" id="IPR036179">
    <property type="entry name" value="Ig-like_dom_sf"/>
</dbReference>
<name>K1RBT9_MAGGI</name>
<proteinExistence type="predicted"/>
<organism evidence="1">
    <name type="scientific">Magallana gigas</name>
    <name type="common">Pacific oyster</name>
    <name type="synonym">Crassostrea gigas</name>
    <dbReference type="NCBI Taxonomy" id="29159"/>
    <lineage>
        <taxon>Eukaryota</taxon>
        <taxon>Metazoa</taxon>
        <taxon>Spiralia</taxon>
        <taxon>Lophotrochozoa</taxon>
        <taxon>Mollusca</taxon>
        <taxon>Bivalvia</taxon>
        <taxon>Autobranchia</taxon>
        <taxon>Pteriomorphia</taxon>
        <taxon>Ostreida</taxon>
        <taxon>Ostreoidea</taxon>
        <taxon>Ostreidae</taxon>
        <taxon>Magallana</taxon>
    </lineage>
</organism>
<dbReference type="EMBL" id="JH817465">
    <property type="protein sequence ID" value="EKC43218.1"/>
    <property type="molecule type" value="Genomic_DNA"/>
</dbReference>
<dbReference type="Gene3D" id="2.60.40.10">
    <property type="entry name" value="Immunoglobulins"/>
    <property type="match status" value="1"/>
</dbReference>
<dbReference type="InterPro" id="IPR013783">
    <property type="entry name" value="Ig-like_fold"/>
</dbReference>
<dbReference type="SMART" id="SM00409">
    <property type="entry name" value="IG"/>
    <property type="match status" value="1"/>
</dbReference>